<dbReference type="Gene3D" id="3.20.20.70">
    <property type="entry name" value="Aldolase class I"/>
    <property type="match status" value="1"/>
</dbReference>
<accession>D7P5T1</accession>
<feature type="region of interest" description="Disordered" evidence="1">
    <location>
        <begin position="222"/>
        <end position="242"/>
    </location>
</feature>
<proteinExistence type="predicted"/>
<organism evidence="2">
    <name type="scientific">Streptomyces nodosus subsp. asukaensis</name>
    <dbReference type="NCBI Taxonomy" id="222892"/>
    <lineage>
        <taxon>Bacteria</taxon>
        <taxon>Bacillati</taxon>
        <taxon>Actinomycetota</taxon>
        <taxon>Actinomycetes</taxon>
        <taxon>Kitasatosporales</taxon>
        <taxon>Streptomycetaceae</taxon>
        <taxon>Streptomyces</taxon>
    </lineage>
</organism>
<dbReference type="PANTHER" id="PTHR35787:SF1">
    <property type="entry name" value="GLYCEROL UPTAKE OPERON ANTITERMINATOR REGULATORY PROTEIN"/>
    <property type="match status" value="1"/>
</dbReference>
<name>D7P5T1_STRNS</name>
<dbReference type="Pfam" id="PF04309">
    <property type="entry name" value="G3P_antiterm"/>
    <property type="match status" value="1"/>
</dbReference>
<evidence type="ECO:0000313" key="2">
    <source>
        <dbReference type="EMBL" id="ADI58671.1"/>
    </source>
</evidence>
<dbReference type="GO" id="GO:0001072">
    <property type="term" value="F:transcription antitermination factor activity, RNA binding"/>
    <property type="evidence" value="ECO:0007669"/>
    <property type="project" value="TreeGrafter"/>
</dbReference>
<sequence>MIRTRGLRPTAATNPSLPRQALAMTPSPSRSGAALDPRLTAAFAQVPVVASVVGTQPLREFLTAPAKVCILASFAVGQLPQVVPALGRAGKTVFVNVDSSPGLAQDRGALEFIKNMGAHGVVSTRLSLIEKGRPLGLLTMMKVFVTDRSNLRRSTDAISRGAPDLVEIMPAPIIARMSAQAQRAMSPSVAAGFVETPADVALALALGSAAAATSDPRLWHLRRDQLPPVPPGALKRPAPPQE</sequence>
<dbReference type="SUPFAM" id="SSF110391">
    <property type="entry name" value="GlpP-like"/>
    <property type="match status" value="1"/>
</dbReference>
<feature type="region of interest" description="Disordered" evidence="1">
    <location>
        <begin position="1"/>
        <end position="31"/>
    </location>
</feature>
<evidence type="ECO:0008006" key="3">
    <source>
        <dbReference type="Google" id="ProtNLM"/>
    </source>
</evidence>
<dbReference type="InterPro" id="IPR013785">
    <property type="entry name" value="Aldolase_TIM"/>
</dbReference>
<dbReference type="AlphaFoldDB" id="D7P5T1"/>
<dbReference type="PANTHER" id="PTHR35787">
    <property type="entry name" value="GLYCEROL UPTAKE OPERON ANTITERMINATOR REGULATORY PROTEIN"/>
    <property type="match status" value="1"/>
</dbReference>
<dbReference type="InterPro" id="IPR006699">
    <property type="entry name" value="GlpP"/>
</dbReference>
<reference evidence="2" key="1">
    <citation type="journal article" date="2010" name="J. Biol. Chem.">
        <title>Biochemical and genetic insights into asukamycin biosynthesis.</title>
        <authorList>
            <person name="Rui Z."/>
            <person name="Petrickova K."/>
            <person name="Skanta F."/>
            <person name="Pospisil S."/>
            <person name="Yang Y."/>
            <person name="Chen C.Y."/>
            <person name="Tsai S.F."/>
            <person name="Floss H.G."/>
            <person name="Petricek M."/>
            <person name="Yu T.W."/>
        </authorList>
    </citation>
    <scope>NUCLEOTIDE SEQUENCE</scope>
    <source>
        <strain evidence="2">ATCC 29757</strain>
    </source>
</reference>
<dbReference type="GO" id="GO:0006071">
    <property type="term" value="P:glycerol metabolic process"/>
    <property type="evidence" value="ECO:0007669"/>
    <property type="project" value="InterPro"/>
</dbReference>
<dbReference type="GO" id="GO:0045893">
    <property type="term" value="P:positive regulation of DNA-templated transcription"/>
    <property type="evidence" value="ECO:0007669"/>
    <property type="project" value="TreeGrafter"/>
</dbReference>
<protein>
    <recommendedName>
        <fullName evidence="3">Glycerol-3-phosphate responsive antiterminator</fullName>
    </recommendedName>
</protein>
<feature type="compositionally biased region" description="Pro residues" evidence="1">
    <location>
        <begin position="227"/>
        <end position="242"/>
    </location>
</feature>
<evidence type="ECO:0000256" key="1">
    <source>
        <dbReference type="SAM" id="MobiDB-lite"/>
    </source>
</evidence>
<dbReference type="EMBL" id="GQ926890">
    <property type="protein sequence ID" value="ADI58671.1"/>
    <property type="molecule type" value="Genomic_DNA"/>
</dbReference>